<comment type="caution">
    <text evidence="1">The sequence shown here is derived from an EMBL/GenBank/DDBJ whole genome shotgun (WGS) entry which is preliminary data.</text>
</comment>
<evidence type="ECO:0000313" key="1">
    <source>
        <dbReference type="EMBL" id="GMH94948.1"/>
    </source>
</evidence>
<reference evidence="2" key="1">
    <citation type="journal article" date="2023" name="Commun. Biol.">
        <title>Genome analysis of Parmales, the sister group of diatoms, reveals the evolutionary specialization of diatoms from phago-mixotrophs to photoautotrophs.</title>
        <authorList>
            <person name="Ban H."/>
            <person name="Sato S."/>
            <person name="Yoshikawa S."/>
            <person name="Yamada K."/>
            <person name="Nakamura Y."/>
            <person name="Ichinomiya M."/>
            <person name="Sato N."/>
            <person name="Blanc-Mathieu R."/>
            <person name="Endo H."/>
            <person name="Kuwata A."/>
            <person name="Ogata H."/>
        </authorList>
    </citation>
    <scope>NUCLEOTIDE SEQUENCE [LARGE SCALE GENOMIC DNA]</scope>
    <source>
        <strain evidence="2">NIES 3699</strain>
    </source>
</reference>
<name>A0A9W7EYZ4_9STRA</name>
<dbReference type="AlphaFoldDB" id="A0A9W7EYZ4"/>
<accession>A0A9W7EYZ4</accession>
<gene>
    <name evidence="1" type="ORF">TrVE_jg8250</name>
</gene>
<sequence length="106" mass="11953">MFFPVPGGPCSMRWRKGALFFFVLLVATAIFSSCVERLFSSTIPSSAFFASLKPRIWRPLFTGSLRNCETVILLVSLTRLGLPKFALLREQLLKCIGLSLYKFSKN</sequence>
<proteinExistence type="predicted"/>
<keyword evidence="2" id="KW-1185">Reference proteome</keyword>
<organism evidence="1 2">
    <name type="scientific">Triparma verrucosa</name>
    <dbReference type="NCBI Taxonomy" id="1606542"/>
    <lineage>
        <taxon>Eukaryota</taxon>
        <taxon>Sar</taxon>
        <taxon>Stramenopiles</taxon>
        <taxon>Ochrophyta</taxon>
        <taxon>Bolidophyceae</taxon>
        <taxon>Parmales</taxon>
        <taxon>Triparmaceae</taxon>
        <taxon>Triparma</taxon>
    </lineage>
</organism>
<evidence type="ECO:0000313" key="2">
    <source>
        <dbReference type="Proteomes" id="UP001165160"/>
    </source>
</evidence>
<dbReference type="Proteomes" id="UP001165160">
    <property type="component" value="Unassembled WGS sequence"/>
</dbReference>
<dbReference type="EMBL" id="BRXX01000161">
    <property type="protein sequence ID" value="GMH94948.1"/>
    <property type="molecule type" value="Genomic_DNA"/>
</dbReference>
<protein>
    <submittedName>
        <fullName evidence="1">Uncharacterized protein</fullName>
    </submittedName>
</protein>